<dbReference type="Pfam" id="PF07078">
    <property type="entry name" value="FYTT"/>
    <property type="match status" value="1"/>
</dbReference>
<keyword evidence="3" id="KW-1185">Reference proteome</keyword>
<reference evidence="2" key="1">
    <citation type="thesis" date="2021" institute="BYU ScholarsArchive" country="Provo, UT, USA">
        <title>Applications of and Algorithms for Genome Assembly and Genomic Analyses with an Emphasis on Marine Teleosts.</title>
        <authorList>
            <person name="Pickett B.D."/>
        </authorList>
    </citation>
    <scope>NUCLEOTIDE SEQUENCE</scope>
    <source>
        <strain evidence="2">HI-2016</strain>
    </source>
</reference>
<dbReference type="PANTHER" id="PTHR21038:SF3">
    <property type="entry name" value="UAP56-INTERACTING FACTOR"/>
    <property type="match status" value="1"/>
</dbReference>
<accession>A0A8T2P1T9</accession>
<dbReference type="Proteomes" id="UP000824540">
    <property type="component" value="Unassembled WGS sequence"/>
</dbReference>
<feature type="compositionally biased region" description="Polar residues" evidence="1">
    <location>
        <begin position="88"/>
        <end position="97"/>
    </location>
</feature>
<protein>
    <submittedName>
        <fullName evidence="2">Uncharacterized protein</fullName>
    </submittedName>
</protein>
<dbReference type="EMBL" id="JAFBMS010000015">
    <property type="protein sequence ID" value="KAG9346535.1"/>
    <property type="molecule type" value="Genomic_DNA"/>
</dbReference>
<proteinExistence type="predicted"/>
<dbReference type="InterPro" id="IPR009782">
    <property type="entry name" value="FYTTD1"/>
</dbReference>
<comment type="caution">
    <text evidence="2">The sequence shown here is derived from an EMBL/GenBank/DDBJ whole genome shotgun (WGS) entry which is preliminary data.</text>
</comment>
<dbReference type="GO" id="GO:0016607">
    <property type="term" value="C:nuclear speck"/>
    <property type="evidence" value="ECO:0007669"/>
    <property type="project" value="TreeGrafter"/>
</dbReference>
<dbReference type="PANTHER" id="PTHR21038">
    <property type="entry name" value="40-2-3 PROTEIN-RELATED"/>
    <property type="match status" value="1"/>
</dbReference>
<gene>
    <name evidence="2" type="ORF">JZ751_006846</name>
</gene>
<sequence length="175" mass="19059">MGDNIADTEKMEVSRSSEKIDMTLGYTGARKTPDKRTALVQQSVLSNLQASPRACQKDSSTIWRRRKISTHPAEAGARENKAAIHSKQGVSVPNTTAAPDPQAKVKQFIATEKSPETGAVPLAQPKGIPLRFNFKAVANQTGVSLNDRFTGLKIRGGTGYRQWRGRGRGRTVTLQ</sequence>
<name>A0A8T2P1T9_9TELE</name>
<dbReference type="AlphaFoldDB" id="A0A8T2P1T9"/>
<evidence type="ECO:0000313" key="2">
    <source>
        <dbReference type="EMBL" id="KAG9346535.1"/>
    </source>
</evidence>
<dbReference type="GO" id="GO:0006406">
    <property type="term" value="P:mRNA export from nucleus"/>
    <property type="evidence" value="ECO:0007669"/>
    <property type="project" value="InterPro"/>
</dbReference>
<feature type="region of interest" description="Disordered" evidence="1">
    <location>
        <begin position="70"/>
        <end position="101"/>
    </location>
</feature>
<dbReference type="GO" id="GO:0003729">
    <property type="term" value="F:mRNA binding"/>
    <property type="evidence" value="ECO:0007669"/>
    <property type="project" value="InterPro"/>
</dbReference>
<evidence type="ECO:0000313" key="3">
    <source>
        <dbReference type="Proteomes" id="UP000824540"/>
    </source>
</evidence>
<evidence type="ECO:0000256" key="1">
    <source>
        <dbReference type="SAM" id="MobiDB-lite"/>
    </source>
</evidence>
<organism evidence="2 3">
    <name type="scientific">Albula glossodonta</name>
    <name type="common">roundjaw bonefish</name>
    <dbReference type="NCBI Taxonomy" id="121402"/>
    <lineage>
        <taxon>Eukaryota</taxon>
        <taxon>Metazoa</taxon>
        <taxon>Chordata</taxon>
        <taxon>Craniata</taxon>
        <taxon>Vertebrata</taxon>
        <taxon>Euteleostomi</taxon>
        <taxon>Actinopterygii</taxon>
        <taxon>Neopterygii</taxon>
        <taxon>Teleostei</taxon>
        <taxon>Albuliformes</taxon>
        <taxon>Albulidae</taxon>
        <taxon>Albula</taxon>
    </lineage>
</organism>
<dbReference type="OrthoDB" id="9898865at2759"/>